<dbReference type="InterPro" id="IPR036259">
    <property type="entry name" value="MFS_trans_sf"/>
</dbReference>
<evidence type="ECO:0000256" key="5">
    <source>
        <dbReference type="SAM" id="Phobius"/>
    </source>
</evidence>
<feature type="transmembrane region" description="Helical" evidence="5">
    <location>
        <begin position="256"/>
        <end position="276"/>
    </location>
</feature>
<dbReference type="PROSITE" id="PS50850">
    <property type="entry name" value="MFS"/>
    <property type="match status" value="1"/>
</dbReference>
<evidence type="ECO:0000259" key="6">
    <source>
        <dbReference type="PROSITE" id="PS50850"/>
    </source>
</evidence>
<dbReference type="PANTHER" id="PTHR23501">
    <property type="entry name" value="MAJOR FACILITATOR SUPERFAMILY"/>
    <property type="match status" value="1"/>
</dbReference>
<feature type="transmembrane region" description="Helical" evidence="5">
    <location>
        <begin position="193"/>
        <end position="212"/>
    </location>
</feature>
<dbReference type="SUPFAM" id="SSF103473">
    <property type="entry name" value="MFS general substrate transporter"/>
    <property type="match status" value="1"/>
</dbReference>
<feature type="transmembrane region" description="Helical" evidence="5">
    <location>
        <begin position="84"/>
        <end position="102"/>
    </location>
</feature>
<dbReference type="PANTHER" id="PTHR23501:SF197">
    <property type="entry name" value="COMD"/>
    <property type="match status" value="1"/>
</dbReference>
<comment type="subcellular location">
    <subcellularLocation>
        <location evidence="1">Membrane</location>
        <topology evidence="1">Multi-pass membrane protein</topology>
    </subcellularLocation>
</comment>
<dbReference type="CDD" id="cd17502">
    <property type="entry name" value="MFS_Azr1_MDR_like"/>
    <property type="match status" value="1"/>
</dbReference>
<evidence type="ECO:0000313" key="7">
    <source>
        <dbReference type="EMBL" id="USQ95564.1"/>
    </source>
</evidence>
<evidence type="ECO:0000313" key="8">
    <source>
        <dbReference type="Proteomes" id="UP001057520"/>
    </source>
</evidence>
<evidence type="ECO:0000256" key="4">
    <source>
        <dbReference type="ARBA" id="ARBA00023136"/>
    </source>
</evidence>
<gene>
    <name evidence="7" type="ORF">MZV50_23965</name>
</gene>
<accession>A0ABY4ZTM8</accession>
<name>A0ABY4ZTM8_9CAUL</name>
<feature type="transmembrane region" description="Helical" evidence="5">
    <location>
        <begin position="382"/>
        <end position="405"/>
    </location>
</feature>
<dbReference type="Proteomes" id="UP001057520">
    <property type="component" value="Chromosome"/>
</dbReference>
<feature type="transmembrane region" description="Helical" evidence="5">
    <location>
        <begin position="53"/>
        <end position="72"/>
    </location>
</feature>
<keyword evidence="2 5" id="KW-0812">Transmembrane</keyword>
<dbReference type="Pfam" id="PF07690">
    <property type="entry name" value="MFS_1"/>
    <property type="match status" value="1"/>
</dbReference>
<feature type="transmembrane region" description="Helical" evidence="5">
    <location>
        <begin position="358"/>
        <end position="376"/>
    </location>
</feature>
<keyword evidence="3 5" id="KW-1133">Transmembrane helix</keyword>
<dbReference type="Gene3D" id="1.20.1720.10">
    <property type="entry name" value="Multidrug resistance protein D"/>
    <property type="match status" value="1"/>
</dbReference>
<dbReference type="EMBL" id="CP096040">
    <property type="protein sequence ID" value="USQ95564.1"/>
    <property type="molecule type" value="Genomic_DNA"/>
</dbReference>
<feature type="transmembrane region" description="Helical" evidence="5">
    <location>
        <begin position="486"/>
        <end position="508"/>
    </location>
</feature>
<evidence type="ECO:0000256" key="2">
    <source>
        <dbReference type="ARBA" id="ARBA00022692"/>
    </source>
</evidence>
<keyword evidence="4 5" id="KW-0472">Membrane</keyword>
<organism evidence="7 8">
    <name type="scientific">Caulobacter segnis</name>
    <dbReference type="NCBI Taxonomy" id="88688"/>
    <lineage>
        <taxon>Bacteria</taxon>
        <taxon>Pseudomonadati</taxon>
        <taxon>Pseudomonadota</taxon>
        <taxon>Alphaproteobacteria</taxon>
        <taxon>Caulobacterales</taxon>
        <taxon>Caulobacteraceae</taxon>
        <taxon>Caulobacter</taxon>
    </lineage>
</organism>
<feature type="transmembrane region" description="Helical" evidence="5">
    <location>
        <begin position="297"/>
        <end position="316"/>
    </location>
</feature>
<sequence length="532" mass="55794">MTPQTSTGQTFTDTERRTTLAALMIVFLLSALDQTIVSTAMPRIISELNGLNLYSWVTTAYLLTSTVMVPIWGKLGDIFGRKPVLITGISIFLAGSWLSGLAGEFGTVLGMPGMVQLIVFRALQGIGGGALFTTAFAIIADLYPPRERGKFAGIFGSVFGLASVLGPIIGGYFTDHGTVQFGTHTVAGWRWVFYVNLPLSLLSLFMVIVKMPPLEHRRAGKIDFLGAALLICAFVPLLLVLSLGGHNFAWGSPPSLGLFALATVSLAAFVFVETKVSNPILPMHLFRNKVFTTANTAGFLISMAFMGVVMFLPLFLQLGRGVPATISGMTMLPLMAGLIIGSTIAGQMVTKTGQYKPFMIAGAATLLVAVFLLHDLSRITSLPLLCMLLAFVGLGLGPGQSLFNIATQNAVDPRDLGVATSSNQFFRQIGSTVGAALAGTLLTARLANLPGGGLDLGKLEGMAVQAAAKGQAAHADPVLQAALVHAVSGVMVAALFVVAAGLVAILMIPALPLKSRQPVGDAPVLQKAEPTN</sequence>
<dbReference type="InterPro" id="IPR011701">
    <property type="entry name" value="MFS"/>
</dbReference>
<feature type="transmembrane region" description="Helical" evidence="5">
    <location>
        <begin position="20"/>
        <end position="41"/>
    </location>
</feature>
<evidence type="ECO:0000256" key="3">
    <source>
        <dbReference type="ARBA" id="ARBA00022989"/>
    </source>
</evidence>
<feature type="transmembrane region" description="Helical" evidence="5">
    <location>
        <begin position="114"/>
        <end position="139"/>
    </location>
</feature>
<evidence type="ECO:0000256" key="1">
    <source>
        <dbReference type="ARBA" id="ARBA00004141"/>
    </source>
</evidence>
<feature type="transmembrane region" description="Helical" evidence="5">
    <location>
        <begin position="151"/>
        <end position="173"/>
    </location>
</feature>
<protein>
    <submittedName>
        <fullName evidence="7">MFS transporter</fullName>
    </submittedName>
</protein>
<proteinExistence type="predicted"/>
<reference evidence="7 8" key="1">
    <citation type="submission" date="2022-04" db="EMBL/GenBank/DDBJ databases">
        <title>Genome sequence of soybean root-associated Caulobacter segnis RL271.</title>
        <authorList>
            <person name="Longley R."/>
            <person name="Bonito G."/>
            <person name="Trigodet F."/>
            <person name="Crosson S."/>
            <person name="Fiebig A."/>
        </authorList>
    </citation>
    <scope>NUCLEOTIDE SEQUENCE [LARGE SCALE GENOMIC DNA]</scope>
    <source>
        <strain evidence="7 8">RL271</strain>
    </source>
</reference>
<dbReference type="InterPro" id="IPR020846">
    <property type="entry name" value="MFS_dom"/>
</dbReference>
<feature type="transmembrane region" description="Helical" evidence="5">
    <location>
        <begin position="322"/>
        <end position="346"/>
    </location>
</feature>
<feature type="domain" description="Major facilitator superfamily (MFS) profile" evidence="6">
    <location>
        <begin position="19"/>
        <end position="512"/>
    </location>
</feature>
<keyword evidence="8" id="KW-1185">Reference proteome</keyword>
<feature type="transmembrane region" description="Helical" evidence="5">
    <location>
        <begin position="224"/>
        <end position="244"/>
    </location>
</feature>
<dbReference type="Gene3D" id="1.20.1250.20">
    <property type="entry name" value="MFS general substrate transporter like domains"/>
    <property type="match status" value="1"/>
</dbReference>